<evidence type="ECO:0000313" key="2">
    <source>
        <dbReference type="EMBL" id="VAW96718.1"/>
    </source>
</evidence>
<keyword evidence="1" id="KW-0472">Membrane</keyword>
<feature type="transmembrane region" description="Helical" evidence="1">
    <location>
        <begin position="25"/>
        <end position="46"/>
    </location>
</feature>
<reference evidence="2" key="1">
    <citation type="submission" date="2018-06" db="EMBL/GenBank/DDBJ databases">
        <authorList>
            <person name="Zhirakovskaya E."/>
        </authorList>
    </citation>
    <scope>NUCLEOTIDE SEQUENCE</scope>
</reference>
<dbReference type="EMBL" id="UOFT01000054">
    <property type="protein sequence ID" value="VAW96718.1"/>
    <property type="molecule type" value="Genomic_DNA"/>
</dbReference>
<keyword evidence="1" id="KW-0812">Transmembrane</keyword>
<dbReference type="InterPro" id="IPR046180">
    <property type="entry name" value="DUF6208"/>
</dbReference>
<accession>A0A3B0ZTB0</accession>
<keyword evidence="1" id="KW-1133">Transmembrane helix</keyword>
<evidence type="ECO:0000256" key="1">
    <source>
        <dbReference type="SAM" id="Phobius"/>
    </source>
</evidence>
<dbReference type="AlphaFoldDB" id="A0A3B0ZTB0"/>
<proteinExistence type="predicted"/>
<gene>
    <name evidence="2" type="ORF">MNBD_GAMMA23-1304</name>
</gene>
<name>A0A3B0ZTB0_9ZZZZ</name>
<dbReference type="Pfam" id="PF19713">
    <property type="entry name" value="DUF6208"/>
    <property type="match status" value="1"/>
</dbReference>
<protein>
    <submittedName>
        <fullName evidence="2">Uncharacterized protein</fullName>
    </submittedName>
</protein>
<organism evidence="2">
    <name type="scientific">hydrothermal vent metagenome</name>
    <dbReference type="NCBI Taxonomy" id="652676"/>
    <lineage>
        <taxon>unclassified sequences</taxon>
        <taxon>metagenomes</taxon>
        <taxon>ecological metagenomes</taxon>
    </lineage>
</organism>
<sequence>MIKSQVEHDAIKKNTQLSLADFAEIPLAIISFIIFQITRVLMRGFVALINRVKKDKPATWRVISAEMVNKPMVLPVFMTKAPRWNPHAVIGTLGPVKIDTDVSINTIDANGSANNWSASIQRLNGFTAERLSANTSDSQMDWWGVKLLPEYYSIAMRYYAVTSNPVFPSVKLDNDEVIAAVSFSADVNQFYSELYQRSNGFYRLLNFYIYTLLRFRSWLPRAFVNKQFLPAADAGIRFSYGTIKSGETLLIQTEADLAQSYDVYLTIYDRASFPRQWEQLKTASTEKIVASNTGFYLVRLLLKPGKSHLDIDKTLMVECYD</sequence>